<dbReference type="OrthoDB" id="4964550at2"/>
<dbReference type="AlphaFoldDB" id="A0A5A7NR33"/>
<sequence length="108" mass="11536">MSGKLDVKVALNLEGESAVIIVRGSVDAGNVQALYSLARRANSMGPGFGITVDLSAATVEQEVLDALQAYASLRRLPKYIDPEQAECILRIVPGEPANHTRQDMTLAV</sequence>
<reference evidence="1 2" key="1">
    <citation type="submission" date="2019-09" db="EMBL/GenBank/DDBJ databases">
        <title>Arthrobacter zafarii sp. nov., a moderately thermotolerant and halotolerant actinobacterium isolated from Cholistan desert soil of Pakistan.</title>
        <authorList>
            <person name="Amin A."/>
            <person name="Ahmed I."/>
            <person name="Khalid N."/>
            <person name="Schumann P."/>
            <person name="Busse H.J."/>
            <person name="Khan I.U."/>
            <person name="Li S."/>
            <person name="Li W.J."/>
        </authorList>
    </citation>
    <scope>NUCLEOTIDE SEQUENCE [LARGE SCALE GENOMIC DNA]</scope>
    <source>
        <strain evidence="1 2">NCCP-1664</strain>
    </source>
</reference>
<dbReference type="EMBL" id="BKDJ01000008">
    <property type="protein sequence ID" value="GER23260.1"/>
    <property type="molecule type" value="Genomic_DNA"/>
</dbReference>
<evidence type="ECO:0000313" key="2">
    <source>
        <dbReference type="Proteomes" id="UP000325307"/>
    </source>
</evidence>
<gene>
    <name evidence="1" type="ORF">NCCP1664_17560</name>
</gene>
<dbReference type="Proteomes" id="UP000325307">
    <property type="component" value="Unassembled WGS sequence"/>
</dbReference>
<proteinExistence type="predicted"/>
<dbReference type="RefSeq" id="WP_149956866.1">
    <property type="nucleotide sequence ID" value="NZ_BKDJ01000008.1"/>
</dbReference>
<organism evidence="1 2">
    <name type="scientific">Zafaria cholistanensis</name>
    <dbReference type="NCBI Taxonomy" id="1682741"/>
    <lineage>
        <taxon>Bacteria</taxon>
        <taxon>Bacillati</taxon>
        <taxon>Actinomycetota</taxon>
        <taxon>Actinomycetes</taxon>
        <taxon>Micrococcales</taxon>
        <taxon>Micrococcaceae</taxon>
        <taxon>Zafaria</taxon>
    </lineage>
</organism>
<comment type="caution">
    <text evidence="1">The sequence shown here is derived from an EMBL/GenBank/DDBJ whole genome shotgun (WGS) entry which is preliminary data.</text>
</comment>
<keyword evidence="2" id="KW-1185">Reference proteome</keyword>
<name>A0A5A7NR33_9MICC</name>
<evidence type="ECO:0000313" key="1">
    <source>
        <dbReference type="EMBL" id="GER23260.1"/>
    </source>
</evidence>
<protein>
    <submittedName>
        <fullName evidence="1">Uncharacterized protein</fullName>
    </submittedName>
</protein>
<accession>A0A5A7NR33</accession>